<dbReference type="AlphaFoldDB" id="A0A5B7ETT4"/>
<evidence type="ECO:0000313" key="4">
    <source>
        <dbReference type="Proteomes" id="UP000324222"/>
    </source>
</evidence>
<feature type="signal peptide" evidence="2">
    <location>
        <begin position="1"/>
        <end position="15"/>
    </location>
</feature>
<keyword evidence="2" id="KW-0732">Signal</keyword>
<feature type="region of interest" description="Disordered" evidence="1">
    <location>
        <begin position="85"/>
        <end position="111"/>
    </location>
</feature>
<comment type="caution">
    <text evidence="3">The sequence shown here is derived from an EMBL/GenBank/DDBJ whole genome shotgun (WGS) entry which is preliminary data.</text>
</comment>
<proteinExistence type="predicted"/>
<organism evidence="3 4">
    <name type="scientific">Portunus trituberculatus</name>
    <name type="common">Swimming crab</name>
    <name type="synonym">Neptunus trituberculatus</name>
    <dbReference type="NCBI Taxonomy" id="210409"/>
    <lineage>
        <taxon>Eukaryota</taxon>
        <taxon>Metazoa</taxon>
        <taxon>Ecdysozoa</taxon>
        <taxon>Arthropoda</taxon>
        <taxon>Crustacea</taxon>
        <taxon>Multicrustacea</taxon>
        <taxon>Malacostraca</taxon>
        <taxon>Eumalacostraca</taxon>
        <taxon>Eucarida</taxon>
        <taxon>Decapoda</taxon>
        <taxon>Pleocyemata</taxon>
        <taxon>Brachyura</taxon>
        <taxon>Eubrachyura</taxon>
        <taxon>Portunoidea</taxon>
        <taxon>Portunidae</taxon>
        <taxon>Portuninae</taxon>
        <taxon>Portunus</taxon>
    </lineage>
</organism>
<dbReference type="Proteomes" id="UP000324222">
    <property type="component" value="Unassembled WGS sequence"/>
</dbReference>
<keyword evidence="4" id="KW-1185">Reference proteome</keyword>
<accession>A0A5B7ETT4</accession>
<feature type="chain" id="PRO_5023112858" description="Secreted protein" evidence="2">
    <location>
        <begin position="16"/>
        <end position="111"/>
    </location>
</feature>
<protein>
    <recommendedName>
        <fullName evidence="5">Secreted protein</fullName>
    </recommendedName>
</protein>
<gene>
    <name evidence="3" type="ORF">E2C01_030082</name>
</gene>
<dbReference type="EMBL" id="VSRR010003560">
    <property type="protein sequence ID" value="MPC36617.1"/>
    <property type="molecule type" value="Genomic_DNA"/>
</dbReference>
<sequence>MVLVVEVVVVVVVSGRGGGCARSGLGWLRRNVTRRLLRNTVCFCSHSRCPFIWQQCGDVRCIAMRYDEVAARNLGAALITGGENRHKGRGDNGAVRSGRQGWQEGQGIRGC</sequence>
<reference evidence="3 4" key="1">
    <citation type="submission" date="2019-05" db="EMBL/GenBank/DDBJ databases">
        <title>Another draft genome of Portunus trituberculatus and its Hox gene families provides insights of decapod evolution.</title>
        <authorList>
            <person name="Jeong J.-H."/>
            <person name="Song I."/>
            <person name="Kim S."/>
            <person name="Choi T."/>
            <person name="Kim D."/>
            <person name="Ryu S."/>
            <person name="Kim W."/>
        </authorList>
    </citation>
    <scope>NUCLEOTIDE SEQUENCE [LARGE SCALE GENOMIC DNA]</scope>
    <source>
        <tissue evidence="3">Muscle</tissue>
    </source>
</reference>
<evidence type="ECO:0000256" key="1">
    <source>
        <dbReference type="SAM" id="MobiDB-lite"/>
    </source>
</evidence>
<name>A0A5B7ETT4_PORTR</name>
<evidence type="ECO:0000313" key="3">
    <source>
        <dbReference type="EMBL" id="MPC36617.1"/>
    </source>
</evidence>
<evidence type="ECO:0008006" key="5">
    <source>
        <dbReference type="Google" id="ProtNLM"/>
    </source>
</evidence>
<evidence type="ECO:0000256" key="2">
    <source>
        <dbReference type="SAM" id="SignalP"/>
    </source>
</evidence>